<evidence type="ECO:0000313" key="1">
    <source>
        <dbReference type="EMBL" id="KAK6726933.1"/>
    </source>
</evidence>
<protein>
    <submittedName>
        <fullName evidence="1">Uncharacterized protein</fullName>
    </submittedName>
</protein>
<accession>A0ABR1BPB2</accession>
<sequence length="313" mass="37288">MPCTNSCTLSTAHITMHSFGRLWMLPRLWWYRYWSTNFERLMYIMLQRHSFDTQFFCELRYNRMDSSITVFPHVYAVDQACAVFTASFVLNHFFLESTFKEVFAGLWILYVHNTQGYRTQWVMMREKIQENHTFSRRMNSKSLLAALKSGDSDRAKTLLKSVHASQWPSEILLPFALREVLRGHAIVNELSYVAKCFRFFSRFHRLHELQRNDVAELHRLALLAEVVHTMMSSGCDDIDKLSDFVMRRHQEIVCLYGSRRYNRQFQYLIAVCHRRTRLLDFKKRSRTLLVNILSKLQKRGLNFVESLITVMIR</sequence>
<keyword evidence="2" id="KW-1185">Reference proteome</keyword>
<reference evidence="1 2" key="1">
    <citation type="submission" date="2023-08" db="EMBL/GenBank/DDBJ databases">
        <title>A Necator americanus chromosomal reference genome.</title>
        <authorList>
            <person name="Ilik V."/>
            <person name="Petrzelkova K.J."/>
            <person name="Pardy F."/>
            <person name="Fuh T."/>
            <person name="Niatou-Singa F.S."/>
            <person name="Gouil Q."/>
            <person name="Baker L."/>
            <person name="Ritchie M.E."/>
            <person name="Jex A.R."/>
            <person name="Gazzola D."/>
            <person name="Li H."/>
            <person name="Toshio Fujiwara R."/>
            <person name="Zhan B."/>
            <person name="Aroian R.V."/>
            <person name="Pafco B."/>
            <person name="Schwarz E.M."/>
        </authorList>
    </citation>
    <scope>NUCLEOTIDE SEQUENCE [LARGE SCALE GENOMIC DNA]</scope>
    <source>
        <strain evidence="1 2">Aroian</strain>
        <tissue evidence="1">Whole animal</tissue>
    </source>
</reference>
<organism evidence="1 2">
    <name type="scientific">Necator americanus</name>
    <name type="common">Human hookworm</name>
    <dbReference type="NCBI Taxonomy" id="51031"/>
    <lineage>
        <taxon>Eukaryota</taxon>
        <taxon>Metazoa</taxon>
        <taxon>Ecdysozoa</taxon>
        <taxon>Nematoda</taxon>
        <taxon>Chromadorea</taxon>
        <taxon>Rhabditida</taxon>
        <taxon>Rhabditina</taxon>
        <taxon>Rhabditomorpha</taxon>
        <taxon>Strongyloidea</taxon>
        <taxon>Ancylostomatidae</taxon>
        <taxon>Bunostominae</taxon>
        <taxon>Necator</taxon>
    </lineage>
</organism>
<gene>
    <name evidence="1" type="primary">Necator_chrI.g1058</name>
    <name evidence="1" type="ORF">RB195_004934</name>
</gene>
<comment type="caution">
    <text evidence="1">The sequence shown here is derived from an EMBL/GenBank/DDBJ whole genome shotgun (WGS) entry which is preliminary data.</text>
</comment>
<proteinExistence type="predicted"/>
<name>A0ABR1BPB2_NECAM</name>
<evidence type="ECO:0000313" key="2">
    <source>
        <dbReference type="Proteomes" id="UP001303046"/>
    </source>
</evidence>
<dbReference type="Proteomes" id="UP001303046">
    <property type="component" value="Unassembled WGS sequence"/>
</dbReference>
<dbReference type="EMBL" id="JAVFWL010000001">
    <property type="protein sequence ID" value="KAK6726933.1"/>
    <property type="molecule type" value="Genomic_DNA"/>
</dbReference>